<comment type="similarity">
    <text evidence="1 3">Belongs to the enoyl-CoA hydratase/isomerase family.</text>
</comment>
<evidence type="ECO:0000313" key="4">
    <source>
        <dbReference type="EMBL" id="BAT71820.1"/>
    </source>
</evidence>
<dbReference type="AlphaFoldDB" id="A0A0S3QU34"/>
<dbReference type="OrthoDB" id="9771883at2"/>
<evidence type="ECO:0000256" key="2">
    <source>
        <dbReference type="ARBA" id="ARBA00023239"/>
    </source>
</evidence>
<dbReference type="Pfam" id="PF00378">
    <property type="entry name" value="ECH_1"/>
    <property type="match status" value="1"/>
</dbReference>
<evidence type="ECO:0000313" key="5">
    <source>
        <dbReference type="Proteomes" id="UP000063234"/>
    </source>
</evidence>
<dbReference type="InterPro" id="IPR001753">
    <property type="entry name" value="Enoyl-CoA_hydra/iso"/>
</dbReference>
<proteinExistence type="inferred from homology"/>
<evidence type="ECO:0000256" key="1">
    <source>
        <dbReference type="ARBA" id="ARBA00005254"/>
    </source>
</evidence>
<name>A0A0S3QU34_THET7</name>
<dbReference type="EC" id="4.2.1.55" evidence="4"/>
<dbReference type="STRING" id="1298851.TST_1026"/>
<keyword evidence="2 4" id="KW-0456">Lyase</keyword>
<dbReference type="InterPro" id="IPR029045">
    <property type="entry name" value="ClpP/crotonase-like_dom_sf"/>
</dbReference>
<reference evidence="5" key="1">
    <citation type="journal article" date="2018" name="Science">
        <title>A primordial and reversible TCA cycle in a facultatively chemolithoautotrophic thermophile.</title>
        <authorList>
            <person name="Nunoura T."/>
            <person name="Chikaraishi Y."/>
            <person name="Izaki R."/>
            <person name="Suwa T."/>
            <person name="Sato T."/>
            <person name="Harada T."/>
            <person name="Mori K."/>
            <person name="Kato Y."/>
            <person name="Miyazaki M."/>
            <person name="Shimamura S."/>
            <person name="Yanagawa K."/>
            <person name="Shuto A."/>
            <person name="Ohkouchi N."/>
            <person name="Fujita N."/>
            <person name="Takaki Y."/>
            <person name="Atomi H."/>
            <person name="Takai K."/>
        </authorList>
    </citation>
    <scope>NUCLEOTIDE SEQUENCE [LARGE SCALE GENOMIC DNA]</scope>
    <source>
        <strain evidence="5">DSM 17441 / JCM 13301 / NBRC 103674 / ABI70S6</strain>
    </source>
</reference>
<dbReference type="SUPFAM" id="SSF52096">
    <property type="entry name" value="ClpP/crotonase"/>
    <property type="match status" value="1"/>
</dbReference>
<organism evidence="4 5">
    <name type="scientific">Thermosulfidibacter takaii (strain DSM 17441 / JCM 13301 / NBRC 103674 / ABI70S6)</name>
    <dbReference type="NCBI Taxonomy" id="1298851"/>
    <lineage>
        <taxon>Bacteria</taxon>
        <taxon>Pseudomonadati</taxon>
        <taxon>Thermosulfidibacterota</taxon>
        <taxon>Thermosulfidibacteria</taxon>
        <taxon>Thermosulfidibacterales</taxon>
        <taxon>Thermosulfidibacteraceae</taxon>
    </lineage>
</organism>
<dbReference type="PANTHER" id="PTHR11941">
    <property type="entry name" value="ENOYL-COA HYDRATASE-RELATED"/>
    <property type="match status" value="1"/>
</dbReference>
<dbReference type="RefSeq" id="WP_068549818.1">
    <property type="nucleotide sequence ID" value="NZ_AP013035.1"/>
</dbReference>
<dbReference type="PANTHER" id="PTHR11941:SF54">
    <property type="entry name" value="ENOYL-COA HYDRATASE, MITOCHONDRIAL"/>
    <property type="match status" value="1"/>
</dbReference>
<dbReference type="CDD" id="cd06558">
    <property type="entry name" value="crotonase-like"/>
    <property type="match status" value="1"/>
</dbReference>
<dbReference type="InterPro" id="IPR018376">
    <property type="entry name" value="Enoyl-CoA_hyd/isom_CS"/>
</dbReference>
<dbReference type="FunFam" id="3.90.226.10:FF:000009">
    <property type="entry name" value="Carnitinyl-CoA dehydratase"/>
    <property type="match status" value="1"/>
</dbReference>
<protein>
    <submittedName>
        <fullName evidence="4">3-hydroxybutyryl-CoA dehydratase</fullName>
        <ecNumber evidence="4">4.2.1.55</ecNumber>
    </submittedName>
</protein>
<keyword evidence="5" id="KW-1185">Reference proteome</keyword>
<gene>
    <name evidence="4" type="ORF">TST_1026</name>
</gene>
<accession>A0A0S3QU34</accession>
<sequence length="250" mass="28368">MGETERETSPGQALNYKNLLVDIKGAVARLHINRPQKMNTLNIETLEELTHFFSSLTYEKGIKIVLVTSAEDKVFVAGADINELYTFTKYDALWFCDLGHNLFNTMEKIPQVIIAAIDGYCMGGGLDFAMACDIRIASEKAKIAHTACKMGIITGFGGTQRLRRLIGMRRAKEMFFTARILSAQEGYECGLVHKVVPHEELLEECERLARELCQRPLWQLSVIKSLINRSLDMDRRAFMNYQLYSTLARC</sequence>
<dbReference type="Gene3D" id="3.90.226.10">
    <property type="entry name" value="2-enoyl-CoA Hydratase, Chain A, domain 1"/>
    <property type="match status" value="1"/>
</dbReference>
<dbReference type="GO" id="GO:0006635">
    <property type="term" value="P:fatty acid beta-oxidation"/>
    <property type="evidence" value="ECO:0007669"/>
    <property type="project" value="TreeGrafter"/>
</dbReference>
<dbReference type="KEGG" id="ttk:TST_1026"/>
<evidence type="ECO:0000256" key="3">
    <source>
        <dbReference type="RuleBase" id="RU003707"/>
    </source>
</evidence>
<dbReference type="GO" id="GO:0016829">
    <property type="term" value="F:lyase activity"/>
    <property type="evidence" value="ECO:0007669"/>
    <property type="project" value="UniProtKB-KW"/>
</dbReference>
<dbReference type="Proteomes" id="UP000063234">
    <property type="component" value="Chromosome"/>
</dbReference>
<dbReference type="PROSITE" id="PS00166">
    <property type="entry name" value="ENOYL_COA_HYDRATASE"/>
    <property type="match status" value="1"/>
</dbReference>
<dbReference type="EMBL" id="AP013035">
    <property type="protein sequence ID" value="BAT71820.1"/>
    <property type="molecule type" value="Genomic_DNA"/>
</dbReference>